<evidence type="ECO:0000256" key="1">
    <source>
        <dbReference type="SAM" id="Coils"/>
    </source>
</evidence>
<accession>A0A161VQL3</accession>
<evidence type="ECO:0000256" key="2">
    <source>
        <dbReference type="SAM" id="MobiDB-lite"/>
    </source>
</evidence>
<keyword evidence="1" id="KW-0175">Coiled coil</keyword>
<evidence type="ECO:0000313" key="4">
    <source>
        <dbReference type="Proteomes" id="UP000076552"/>
    </source>
</evidence>
<name>A0A161VQL3_9PEZI</name>
<comment type="caution">
    <text evidence="3">The sequence shown here is derived from an EMBL/GenBank/DDBJ whole genome shotgun (WGS) entry which is preliminary data.</text>
</comment>
<reference evidence="3 4" key="1">
    <citation type="submission" date="2015-06" db="EMBL/GenBank/DDBJ databases">
        <title>Survival trade-offs in plant roots during colonization by closely related pathogenic and mutualistic fungi.</title>
        <authorList>
            <person name="Hacquard S."/>
            <person name="Kracher B."/>
            <person name="Hiruma K."/>
            <person name="Weinman A."/>
            <person name="Muench P."/>
            <person name="Garrido Oter R."/>
            <person name="Ver Loren van Themaat E."/>
            <person name="Dallerey J.-F."/>
            <person name="Damm U."/>
            <person name="Henrissat B."/>
            <person name="Lespinet O."/>
            <person name="Thon M."/>
            <person name="Kemen E."/>
            <person name="McHardy A.C."/>
            <person name="Schulze-Lefert P."/>
            <person name="O'Connell R.J."/>
        </authorList>
    </citation>
    <scope>NUCLEOTIDE SEQUENCE [LARGE SCALE GENOMIC DNA]</scope>
    <source>
        <strain evidence="3 4">0861</strain>
    </source>
</reference>
<dbReference type="EMBL" id="LFIV01000044">
    <property type="protein sequence ID" value="KZL73425.1"/>
    <property type="molecule type" value="Genomic_DNA"/>
</dbReference>
<sequence length="134" mass="14670">MPKHAVPGEDPVPKMFWVMVGGNSLSPPPTWDRFLLMTAGRNKVEREARAETKEFKAAQKQAKEELMALKKANKKAFKGGQAAWGQRKREAETNSNGEDEDETGRENQRSEENNIGGDRAETPGCGILAGCAIG</sequence>
<keyword evidence="4" id="KW-1185">Reference proteome</keyword>
<proteinExistence type="predicted"/>
<evidence type="ECO:0000313" key="3">
    <source>
        <dbReference type="EMBL" id="KZL73425.1"/>
    </source>
</evidence>
<organism evidence="3 4">
    <name type="scientific">Colletotrichum tofieldiae</name>
    <dbReference type="NCBI Taxonomy" id="708197"/>
    <lineage>
        <taxon>Eukaryota</taxon>
        <taxon>Fungi</taxon>
        <taxon>Dikarya</taxon>
        <taxon>Ascomycota</taxon>
        <taxon>Pezizomycotina</taxon>
        <taxon>Sordariomycetes</taxon>
        <taxon>Hypocreomycetidae</taxon>
        <taxon>Glomerellales</taxon>
        <taxon>Glomerellaceae</taxon>
        <taxon>Colletotrichum</taxon>
        <taxon>Colletotrichum spaethianum species complex</taxon>
    </lineage>
</organism>
<dbReference type="AlphaFoldDB" id="A0A161VQL3"/>
<feature type="coiled-coil region" evidence="1">
    <location>
        <begin position="41"/>
        <end position="75"/>
    </location>
</feature>
<protein>
    <submittedName>
        <fullName evidence="3">Uncharacterized protein</fullName>
    </submittedName>
</protein>
<dbReference type="Proteomes" id="UP000076552">
    <property type="component" value="Unassembled WGS sequence"/>
</dbReference>
<gene>
    <name evidence="3" type="ORF">CT0861_12320</name>
</gene>
<feature type="region of interest" description="Disordered" evidence="2">
    <location>
        <begin position="76"/>
        <end position="134"/>
    </location>
</feature>